<comment type="caution">
    <text evidence="2">The sequence shown here is derived from an EMBL/GenBank/DDBJ whole genome shotgun (WGS) entry which is preliminary data.</text>
</comment>
<dbReference type="EMBL" id="JBHXIJ010000382">
    <property type="protein sequence ID" value="MFD5103389.1"/>
    <property type="molecule type" value="Genomic_DNA"/>
</dbReference>
<accession>A0ABW6FWP6</accession>
<name>A0ABW6FWP6_9ACTN</name>
<keyword evidence="1" id="KW-1133">Transmembrane helix</keyword>
<keyword evidence="3" id="KW-1185">Reference proteome</keyword>
<feature type="transmembrane region" description="Helical" evidence="1">
    <location>
        <begin position="26"/>
        <end position="47"/>
    </location>
</feature>
<gene>
    <name evidence="2" type="ORF">ACFWJN_31130</name>
</gene>
<evidence type="ECO:0000313" key="3">
    <source>
        <dbReference type="Proteomes" id="UP001598448"/>
    </source>
</evidence>
<evidence type="ECO:0000256" key="1">
    <source>
        <dbReference type="SAM" id="Phobius"/>
    </source>
</evidence>
<feature type="non-terminal residue" evidence="2">
    <location>
        <position position="64"/>
    </location>
</feature>
<keyword evidence="1" id="KW-0472">Membrane</keyword>
<organism evidence="2 3">
    <name type="scientific">Streptomyces albidochromogenes</name>
    <dbReference type="NCBI Taxonomy" id="329524"/>
    <lineage>
        <taxon>Bacteria</taxon>
        <taxon>Bacillati</taxon>
        <taxon>Actinomycetota</taxon>
        <taxon>Actinomycetes</taxon>
        <taxon>Kitasatosporales</taxon>
        <taxon>Streptomycetaceae</taxon>
        <taxon>Streptomyces</taxon>
    </lineage>
</organism>
<evidence type="ECO:0000313" key="2">
    <source>
        <dbReference type="EMBL" id="MFD5103389.1"/>
    </source>
</evidence>
<proteinExistence type="predicted"/>
<sequence>MTEVTKTASAARPTRTRRTHHWRRDLVELAALFTAVAVADAVANTIAHGPDGPYLLVISAVALA</sequence>
<protein>
    <submittedName>
        <fullName evidence="2">GNAT family N-acetyltransferase</fullName>
    </submittedName>
</protein>
<dbReference type="Proteomes" id="UP001598448">
    <property type="component" value="Unassembled WGS sequence"/>
</dbReference>
<keyword evidence="1" id="KW-0812">Transmembrane</keyword>
<reference evidence="2 3" key="1">
    <citation type="submission" date="2024-09" db="EMBL/GenBank/DDBJ databases">
        <title>The Natural Products Discovery Center: Release of the First 8490 Sequenced Strains for Exploring Actinobacteria Biosynthetic Diversity.</title>
        <authorList>
            <person name="Kalkreuter E."/>
            <person name="Kautsar S.A."/>
            <person name="Yang D."/>
            <person name="Bader C.D."/>
            <person name="Teijaro C.N."/>
            <person name="Fluegel L."/>
            <person name="Davis C.M."/>
            <person name="Simpson J.R."/>
            <person name="Lauterbach L."/>
            <person name="Steele A.D."/>
            <person name="Gui C."/>
            <person name="Meng S."/>
            <person name="Li G."/>
            <person name="Viehrig K."/>
            <person name="Ye F."/>
            <person name="Su P."/>
            <person name="Kiefer A.F."/>
            <person name="Nichols A."/>
            <person name="Cepeda A.J."/>
            <person name="Yan W."/>
            <person name="Fan B."/>
            <person name="Jiang Y."/>
            <person name="Adhikari A."/>
            <person name="Zheng C.-J."/>
            <person name="Schuster L."/>
            <person name="Cowan T.M."/>
            <person name="Smanski M.J."/>
            <person name="Chevrette M.G."/>
            <person name="De Carvalho L.P.S."/>
            <person name="Shen B."/>
        </authorList>
    </citation>
    <scope>NUCLEOTIDE SEQUENCE [LARGE SCALE GENOMIC DNA]</scope>
    <source>
        <strain evidence="2 3">NPDC058348</strain>
    </source>
</reference>